<dbReference type="InterPro" id="IPR052449">
    <property type="entry name" value="STYX-Interacting_Phosphatase"/>
</dbReference>
<dbReference type="PANTHER" id="PTHR46588">
    <property type="entry name" value="SERINE/THREONINE/TYROSINE-INTERACTING PROTEIN"/>
    <property type="match status" value="1"/>
</dbReference>
<evidence type="ECO:0000259" key="2">
    <source>
        <dbReference type="PROSITE" id="PS50054"/>
    </source>
</evidence>
<dbReference type="InterPro" id="IPR000340">
    <property type="entry name" value="Dual-sp_phosphatase_cat-dom"/>
</dbReference>
<accession>A0AAN7VAN4</accession>
<evidence type="ECO:0000313" key="4">
    <source>
        <dbReference type="EMBL" id="KAK5643348.1"/>
    </source>
</evidence>
<dbReference type="GO" id="GO:0005737">
    <property type="term" value="C:cytoplasm"/>
    <property type="evidence" value="ECO:0007669"/>
    <property type="project" value="TreeGrafter"/>
</dbReference>
<dbReference type="Proteomes" id="UP001329430">
    <property type="component" value="Chromosome 5"/>
</dbReference>
<dbReference type="Pfam" id="PF00782">
    <property type="entry name" value="DSPc"/>
    <property type="match status" value="1"/>
</dbReference>
<dbReference type="AlphaFoldDB" id="A0AAN7VAN4"/>
<dbReference type="GO" id="GO:0005654">
    <property type="term" value="C:nucleoplasm"/>
    <property type="evidence" value="ECO:0007669"/>
    <property type="project" value="TreeGrafter"/>
</dbReference>
<dbReference type="InterPro" id="IPR029021">
    <property type="entry name" value="Prot-tyrosine_phosphatase-like"/>
</dbReference>
<dbReference type="Gene3D" id="3.90.190.10">
    <property type="entry name" value="Protein tyrosine phosphatase superfamily"/>
    <property type="match status" value="1"/>
</dbReference>
<proteinExistence type="inferred from homology"/>
<reference evidence="4 5" key="1">
    <citation type="journal article" date="2024" name="Insects">
        <title>An Improved Chromosome-Level Genome Assembly of the Firefly Pyrocoelia pectoralis.</title>
        <authorList>
            <person name="Fu X."/>
            <person name="Meyer-Rochow V.B."/>
            <person name="Ballantyne L."/>
            <person name="Zhu X."/>
        </authorList>
    </citation>
    <scope>NUCLEOTIDE SEQUENCE [LARGE SCALE GENOMIC DNA]</scope>
    <source>
        <strain evidence="4">XCY_ONT2</strain>
    </source>
</reference>
<dbReference type="GO" id="GO:1990444">
    <property type="term" value="F:F-box domain binding"/>
    <property type="evidence" value="ECO:0007669"/>
    <property type="project" value="TreeGrafter"/>
</dbReference>
<dbReference type="SMART" id="SM00195">
    <property type="entry name" value="DSPc"/>
    <property type="match status" value="1"/>
</dbReference>
<dbReference type="FunFam" id="3.90.190.10:FF:000036">
    <property type="entry name" value="Serine/threonine/tyrosine-interacting protein a"/>
    <property type="match status" value="1"/>
</dbReference>
<comment type="similarity">
    <text evidence="1">Belongs to the protein-tyrosine phosphatase family. Non-receptor class subfamily.</text>
</comment>
<dbReference type="GO" id="GO:0062026">
    <property type="term" value="P:negative regulation of SCF-dependent proteasomal ubiquitin-dependent catabolic process"/>
    <property type="evidence" value="ECO:0007669"/>
    <property type="project" value="TreeGrafter"/>
</dbReference>
<dbReference type="InterPro" id="IPR020422">
    <property type="entry name" value="TYR_PHOSPHATASE_DUAL_dom"/>
</dbReference>
<dbReference type="PROSITE" id="PS50056">
    <property type="entry name" value="TYR_PHOSPHATASE_2"/>
    <property type="match status" value="1"/>
</dbReference>
<dbReference type="SUPFAM" id="SSF52799">
    <property type="entry name" value="(Phosphotyrosine protein) phosphatases II"/>
    <property type="match status" value="1"/>
</dbReference>
<organism evidence="4 5">
    <name type="scientific">Pyrocoelia pectoralis</name>
    <dbReference type="NCBI Taxonomy" id="417401"/>
    <lineage>
        <taxon>Eukaryota</taxon>
        <taxon>Metazoa</taxon>
        <taxon>Ecdysozoa</taxon>
        <taxon>Arthropoda</taxon>
        <taxon>Hexapoda</taxon>
        <taxon>Insecta</taxon>
        <taxon>Pterygota</taxon>
        <taxon>Neoptera</taxon>
        <taxon>Endopterygota</taxon>
        <taxon>Coleoptera</taxon>
        <taxon>Polyphaga</taxon>
        <taxon>Elateriformia</taxon>
        <taxon>Elateroidea</taxon>
        <taxon>Lampyridae</taxon>
        <taxon>Lampyrinae</taxon>
        <taxon>Pyrocoelia</taxon>
    </lineage>
</organism>
<dbReference type="InterPro" id="IPR000387">
    <property type="entry name" value="Tyr_Pase_dom"/>
</dbReference>
<feature type="domain" description="Tyrosine specific protein phosphatases" evidence="3">
    <location>
        <begin position="95"/>
        <end position="153"/>
    </location>
</feature>
<dbReference type="PROSITE" id="PS50054">
    <property type="entry name" value="TYR_PHOSPHATASE_DUAL"/>
    <property type="match status" value="1"/>
</dbReference>
<protein>
    <recommendedName>
        <fullName evidence="6">Serine/threonine/tyrosine-interacting protein</fullName>
    </recommendedName>
</protein>
<dbReference type="PANTHER" id="PTHR46588:SF1">
    <property type="entry name" value="SERINE_THREONINE_TYROSINE-INTERACTING PROTEIN"/>
    <property type="match status" value="1"/>
</dbReference>
<dbReference type="EMBL" id="JAVRBK010000005">
    <property type="protein sequence ID" value="KAK5643348.1"/>
    <property type="molecule type" value="Genomic_DNA"/>
</dbReference>
<evidence type="ECO:0000256" key="1">
    <source>
        <dbReference type="ARBA" id="ARBA00009649"/>
    </source>
</evidence>
<feature type="domain" description="Tyrosine-protein phosphatase" evidence="2">
    <location>
        <begin position="24"/>
        <end position="175"/>
    </location>
</feature>
<comment type="caution">
    <text evidence="4">The sequence shown here is derived from an EMBL/GenBank/DDBJ whole genome shotgun (WGS) entry which is preliminary data.</text>
</comment>
<evidence type="ECO:0000313" key="5">
    <source>
        <dbReference type="Proteomes" id="UP001329430"/>
    </source>
</evidence>
<evidence type="ECO:0008006" key="6">
    <source>
        <dbReference type="Google" id="ProtNLM"/>
    </source>
</evidence>
<evidence type="ECO:0000259" key="3">
    <source>
        <dbReference type="PROSITE" id="PS50056"/>
    </source>
</evidence>
<gene>
    <name evidence="4" type="ORF">RI129_007193</name>
</gene>
<sequence>MDIESTFRNIPIHSSVIPWSYSIYWTMQEIIPGLFLGPYSVALKNCRNQLLDQGITHIVCVRQPIEAHFVKPHFTDSSFTYLILDIVDMATENIIRFFPKVKQFVDDALSKNAKVLIHGNTGTSRSATLVLAYIMEKLGLTCRDAYMLVKERRACIKPNEGFFAQLVEYEPIYKAKQILERGESSSDHQRHKRKSEHLTEIVDVDLIQPPSSPVNGNHEDMSMKELELYCKQFSLL</sequence>
<dbReference type="GO" id="GO:0070372">
    <property type="term" value="P:regulation of ERK1 and ERK2 cascade"/>
    <property type="evidence" value="ECO:0007669"/>
    <property type="project" value="TreeGrafter"/>
</dbReference>
<keyword evidence="5" id="KW-1185">Reference proteome</keyword>
<name>A0AAN7VAN4_9COLE</name>